<evidence type="ECO:0000256" key="3">
    <source>
        <dbReference type="ARBA" id="ARBA00022300"/>
    </source>
</evidence>
<evidence type="ECO:0000256" key="4">
    <source>
        <dbReference type="ARBA" id="ARBA00023136"/>
    </source>
</evidence>
<keyword evidence="4" id="KW-0472">Membrane</keyword>
<dbReference type="PANTHER" id="PTHR31634:SF2">
    <property type="entry name" value="BLOC-1-RELATED COMPLEX SUBUNIT 5"/>
    <property type="match status" value="1"/>
</dbReference>
<dbReference type="GO" id="GO:0030672">
    <property type="term" value="C:synaptic vesicle membrane"/>
    <property type="evidence" value="ECO:0007669"/>
    <property type="project" value="TreeGrafter"/>
</dbReference>
<dbReference type="Proteomes" id="UP000095283">
    <property type="component" value="Unplaced"/>
</dbReference>
<keyword evidence="7" id="KW-1185">Reference proteome</keyword>
<dbReference type="GO" id="GO:1903744">
    <property type="term" value="P:positive regulation of anterograde synaptic vesicle transport"/>
    <property type="evidence" value="ECO:0007669"/>
    <property type="project" value="TreeGrafter"/>
</dbReference>
<dbReference type="GO" id="GO:0032418">
    <property type="term" value="P:lysosome localization"/>
    <property type="evidence" value="ECO:0007669"/>
    <property type="project" value="InterPro"/>
</dbReference>
<dbReference type="InterPro" id="IPR018780">
    <property type="entry name" value="TBORCS5"/>
</dbReference>
<protein>
    <recommendedName>
        <fullName evidence="3">BLOC-1-related complex subunit 5</fullName>
    </recommendedName>
</protein>
<reference evidence="8" key="1">
    <citation type="submission" date="2016-11" db="UniProtKB">
        <authorList>
            <consortium name="WormBaseParasite"/>
        </authorList>
    </citation>
    <scope>IDENTIFICATION</scope>
</reference>
<keyword evidence="6" id="KW-0449">Lipoprotein</keyword>
<comment type="similarity">
    <text evidence="2">Belongs to the BORCS5 family.</text>
</comment>
<organism evidence="7 8">
    <name type="scientific">Heterorhabditis bacteriophora</name>
    <name type="common">Entomopathogenic nematode worm</name>
    <dbReference type="NCBI Taxonomy" id="37862"/>
    <lineage>
        <taxon>Eukaryota</taxon>
        <taxon>Metazoa</taxon>
        <taxon>Ecdysozoa</taxon>
        <taxon>Nematoda</taxon>
        <taxon>Chromadorea</taxon>
        <taxon>Rhabditida</taxon>
        <taxon>Rhabditina</taxon>
        <taxon>Rhabditomorpha</taxon>
        <taxon>Strongyloidea</taxon>
        <taxon>Heterorhabditidae</taxon>
        <taxon>Heterorhabditis</taxon>
    </lineage>
</organism>
<comment type="subcellular location">
    <subcellularLocation>
        <location evidence="1">Lysosome membrane</location>
        <topology evidence="1">Lipid-anchor</topology>
        <orientation evidence="1">Cytoplasmic side</orientation>
    </subcellularLocation>
</comment>
<evidence type="ECO:0000256" key="1">
    <source>
        <dbReference type="ARBA" id="ARBA00004122"/>
    </source>
</evidence>
<evidence type="ECO:0000313" key="7">
    <source>
        <dbReference type="Proteomes" id="UP000095283"/>
    </source>
</evidence>
<dbReference type="GO" id="GO:0099078">
    <property type="term" value="C:BORC complex"/>
    <property type="evidence" value="ECO:0007669"/>
    <property type="project" value="TreeGrafter"/>
</dbReference>
<evidence type="ECO:0000256" key="5">
    <source>
        <dbReference type="ARBA" id="ARBA00023228"/>
    </source>
</evidence>
<keyword evidence="5" id="KW-0458">Lysosome</keyword>
<accession>A0A1I7WWM2</accession>
<dbReference type="WBParaSite" id="Hba_09493">
    <property type="protein sequence ID" value="Hba_09493"/>
    <property type="gene ID" value="Hba_09493"/>
</dbReference>
<dbReference type="AlphaFoldDB" id="A0A1I7WWM2"/>
<proteinExistence type="inferred from homology"/>
<dbReference type="PANTHER" id="PTHR31634">
    <property type="entry name" value="BLOC-1-RELATED COMPLEX SUBUNIT 5"/>
    <property type="match status" value="1"/>
</dbReference>
<evidence type="ECO:0000313" key="8">
    <source>
        <dbReference type="WBParaSite" id="Hba_09493"/>
    </source>
</evidence>
<sequence>MGNEQSSSSSASTVPSTSTFSFLAGRAASLKKSKGIIVVRDGANKQESIEEDEMYKRFQIDISTSSVTNHLVEKKKSYDKFLKDLQNVTKIHEEVVRIQAVDEVKVVDR</sequence>
<name>A0A1I7WWM2_HETBA</name>
<dbReference type="GO" id="GO:0072384">
    <property type="term" value="P:organelle transport along microtubule"/>
    <property type="evidence" value="ECO:0007669"/>
    <property type="project" value="TreeGrafter"/>
</dbReference>
<evidence type="ECO:0000256" key="2">
    <source>
        <dbReference type="ARBA" id="ARBA00010235"/>
    </source>
</evidence>
<evidence type="ECO:0000256" key="6">
    <source>
        <dbReference type="ARBA" id="ARBA00023288"/>
    </source>
</evidence>
<dbReference type="GO" id="GO:0098574">
    <property type="term" value="C:cytoplasmic side of lysosomal membrane"/>
    <property type="evidence" value="ECO:0007669"/>
    <property type="project" value="TreeGrafter"/>
</dbReference>